<keyword evidence="5" id="KW-0472">Membrane</keyword>
<dbReference type="GO" id="GO:0005154">
    <property type="term" value="F:epidermal growth factor receptor binding"/>
    <property type="evidence" value="ECO:0007669"/>
    <property type="project" value="TreeGrafter"/>
</dbReference>
<dbReference type="SUPFAM" id="SSF57196">
    <property type="entry name" value="EGF/Laminin"/>
    <property type="match status" value="1"/>
</dbReference>
<dbReference type="GO" id="GO:0008284">
    <property type="term" value="P:positive regulation of cell population proliferation"/>
    <property type="evidence" value="ECO:0007669"/>
    <property type="project" value="TreeGrafter"/>
</dbReference>
<dbReference type="PANTHER" id="PTHR10740:SF16">
    <property type="entry name" value="AMPHIREGULIN"/>
    <property type="match status" value="1"/>
</dbReference>
<dbReference type="GO" id="GO:0008083">
    <property type="term" value="F:growth factor activity"/>
    <property type="evidence" value="ECO:0007669"/>
    <property type="project" value="TreeGrafter"/>
</dbReference>
<feature type="transmembrane region" description="Helical" evidence="5">
    <location>
        <begin position="209"/>
        <end position="231"/>
    </location>
</feature>
<dbReference type="GO" id="GO:0005615">
    <property type="term" value="C:extracellular space"/>
    <property type="evidence" value="ECO:0007669"/>
    <property type="project" value="TreeGrafter"/>
</dbReference>
<keyword evidence="9" id="KW-1185">Reference proteome</keyword>
<comment type="caution">
    <text evidence="3">Lacks conserved residue(s) required for the propagation of feature annotation.</text>
</comment>
<dbReference type="InterPro" id="IPR000742">
    <property type="entry name" value="EGF"/>
</dbReference>
<evidence type="ECO:0000256" key="4">
    <source>
        <dbReference type="SAM" id="MobiDB-lite"/>
    </source>
</evidence>
<evidence type="ECO:0000259" key="7">
    <source>
        <dbReference type="PROSITE" id="PS50026"/>
    </source>
</evidence>
<reference evidence="8" key="1">
    <citation type="submission" date="2025-08" db="UniProtKB">
        <authorList>
            <consortium name="Ensembl"/>
        </authorList>
    </citation>
    <scope>IDENTIFICATION</scope>
</reference>
<evidence type="ECO:0000256" key="5">
    <source>
        <dbReference type="SAM" id="Phobius"/>
    </source>
</evidence>
<accession>A0A8C7WYJ3</accession>
<keyword evidence="6" id="KW-0732">Signal</keyword>
<keyword evidence="5" id="KW-1133">Transmembrane helix</keyword>
<keyword evidence="5" id="KW-0812">Transmembrane</keyword>
<dbReference type="PROSITE" id="PS01186">
    <property type="entry name" value="EGF_2"/>
    <property type="match status" value="1"/>
</dbReference>
<dbReference type="AlphaFoldDB" id="A0A8C7WYJ3"/>
<dbReference type="Gene3D" id="2.10.25.10">
    <property type="entry name" value="Laminin"/>
    <property type="match status" value="1"/>
</dbReference>
<keyword evidence="2 3" id="KW-1015">Disulfide bond</keyword>
<dbReference type="Ensembl" id="ENSOSIT00000005359.1">
    <property type="protein sequence ID" value="ENSOSIP00000005016.1"/>
    <property type="gene ID" value="ENSOSIG00000003411.1"/>
</dbReference>
<dbReference type="GO" id="GO:0045840">
    <property type="term" value="P:positive regulation of mitotic nuclear division"/>
    <property type="evidence" value="ECO:0007669"/>
    <property type="project" value="TreeGrafter"/>
</dbReference>
<feature type="domain" description="EGF-like" evidence="7">
    <location>
        <begin position="151"/>
        <end position="191"/>
    </location>
</feature>
<dbReference type="GeneTree" id="ENSGT00940000156901"/>
<feature type="compositionally biased region" description="Polar residues" evidence="4">
    <location>
        <begin position="130"/>
        <end position="150"/>
    </location>
</feature>
<dbReference type="PROSITE" id="PS50026">
    <property type="entry name" value="EGF_3"/>
    <property type="match status" value="1"/>
</dbReference>
<proteinExistence type="predicted"/>
<feature type="chain" id="PRO_5034013520" evidence="6">
    <location>
        <begin position="26"/>
        <end position="265"/>
    </location>
</feature>
<dbReference type="GO" id="GO:0007173">
    <property type="term" value="P:epidermal growth factor receptor signaling pathway"/>
    <property type="evidence" value="ECO:0007669"/>
    <property type="project" value="TreeGrafter"/>
</dbReference>
<dbReference type="Proteomes" id="UP000694383">
    <property type="component" value="Unplaced"/>
</dbReference>
<feature type="disulfide bond" evidence="3">
    <location>
        <begin position="181"/>
        <end position="190"/>
    </location>
</feature>
<evidence type="ECO:0000313" key="8">
    <source>
        <dbReference type="Ensembl" id="ENSOSIP00000005016.1"/>
    </source>
</evidence>
<feature type="region of interest" description="Disordered" evidence="4">
    <location>
        <begin position="105"/>
        <end position="150"/>
    </location>
</feature>
<organism evidence="8 9">
    <name type="scientific">Oryzias sinensis</name>
    <name type="common">Chinese medaka</name>
    <dbReference type="NCBI Taxonomy" id="183150"/>
    <lineage>
        <taxon>Eukaryota</taxon>
        <taxon>Metazoa</taxon>
        <taxon>Chordata</taxon>
        <taxon>Craniata</taxon>
        <taxon>Vertebrata</taxon>
        <taxon>Euteleostomi</taxon>
        <taxon>Actinopterygii</taxon>
        <taxon>Neopterygii</taxon>
        <taxon>Teleostei</taxon>
        <taxon>Neoteleostei</taxon>
        <taxon>Acanthomorphata</taxon>
        <taxon>Ovalentaria</taxon>
        <taxon>Atherinomorphae</taxon>
        <taxon>Beloniformes</taxon>
        <taxon>Adrianichthyidae</taxon>
        <taxon>Oryziinae</taxon>
        <taxon>Oryzias</taxon>
    </lineage>
</organism>
<dbReference type="PANTHER" id="PTHR10740">
    <property type="entry name" value="TRANSFORMING GROWTH FACTOR ALPHA"/>
    <property type="match status" value="1"/>
</dbReference>
<evidence type="ECO:0000256" key="1">
    <source>
        <dbReference type="ARBA" id="ARBA00022536"/>
    </source>
</evidence>
<evidence type="ECO:0000256" key="2">
    <source>
        <dbReference type="ARBA" id="ARBA00023157"/>
    </source>
</evidence>
<evidence type="ECO:0000256" key="3">
    <source>
        <dbReference type="PROSITE-ProRule" id="PRU00076"/>
    </source>
</evidence>
<feature type="signal peptide" evidence="6">
    <location>
        <begin position="1"/>
        <end position="25"/>
    </location>
</feature>
<sequence length="265" mass="29229">MFFWSEVNFLSNCLVDFAVVCSTQGAPESEVTQASGLAAVTGGPASEEGLLVEDDEHELDEELSGGHHENVIILGMKNRGFQILFFLVFDFSPLMQTSYVSVAGVNSGKDDKRKRKGKGKRKNKQRNKNTTPLNPRHYNTTRVHTSPHSTTEDACTSTHLGYCIHGFCQHIEGLKEPVCVCLKGYEGLRCEIQYLGVGTPDYQTYNSELVQTVLVVIAVVLSVISCCAILLMTCAHYRSHKNFLASYLGTVSETDKLQKPTSDVV</sequence>
<reference evidence="8" key="2">
    <citation type="submission" date="2025-09" db="UniProtKB">
        <authorList>
            <consortium name="Ensembl"/>
        </authorList>
    </citation>
    <scope>IDENTIFICATION</scope>
</reference>
<feature type="compositionally biased region" description="Basic residues" evidence="4">
    <location>
        <begin position="112"/>
        <end position="127"/>
    </location>
</feature>
<name>A0A8C7WYJ3_9TELE</name>
<dbReference type="PROSITE" id="PS00022">
    <property type="entry name" value="EGF_1"/>
    <property type="match status" value="1"/>
</dbReference>
<evidence type="ECO:0000256" key="6">
    <source>
        <dbReference type="SAM" id="SignalP"/>
    </source>
</evidence>
<protein>
    <submittedName>
        <fullName evidence="8">Amphiregulin</fullName>
    </submittedName>
</protein>
<evidence type="ECO:0000313" key="9">
    <source>
        <dbReference type="Proteomes" id="UP000694383"/>
    </source>
</evidence>
<keyword evidence="1 3" id="KW-0245">EGF-like domain</keyword>